<evidence type="ECO:0000256" key="2">
    <source>
        <dbReference type="ARBA" id="ARBA00006562"/>
    </source>
</evidence>
<dbReference type="GO" id="GO:0005829">
    <property type="term" value="C:cytosol"/>
    <property type="evidence" value="ECO:0007669"/>
    <property type="project" value="TreeGrafter"/>
</dbReference>
<dbReference type="PANTHER" id="PTHR12395">
    <property type="entry name" value="DOM-3 RELATED"/>
    <property type="match status" value="1"/>
</dbReference>
<dbReference type="GO" id="GO:0005634">
    <property type="term" value="C:nucleus"/>
    <property type="evidence" value="ECO:0007669"/>
    <property type="project" value="UniProtKB-SubCell"/>
</dbReference>
<comment type="catalytic activity">
    <reaction evidence="3">
        <text>a 5'-end (N(7)-methyl 5'-triphosphoguanosine)-ribonucleoside-ribonucleotide in mRNA + H2O = a (N(7)-methyl 5'-triphosphoguanosine)-nucleoside + a 5'-end phospho-ribonucleoside in mRNA + H(+)</text>
        <dbReference type="Rhea" id="RHEA:66928"/>
        <dbReference type="Rhea" id="RHEA-COMP:15692"/>
        <dbReference type="Rhea" id="RHEA-COMP:17313"/>
        <dbReference type="ChEBI" id="CHEBI:15377"/>
        <dbReference type="ChEBI" id="CHEBI:15378"/>
        <dbReference type="ChEBI" id="CHEBI:138282"/>
        <dbReference type="ChEBI" id="CHEBI:172876"/>
        <dbReference type="ChEBI" id="CHEBI:172877"/>
    </reaction>
    <physiologicalReaction direction="left-to-right" evidence="3">
        <dbReference type="Rhea" id="RHEA:66929"/>
    </physiologicalReaction>
</comment>
<feature type="domain" description="RAI1-like" evidence="8">
    <location>
        <begin position="41"/>
        <end position="362"/>
    </location>
</feature>
<dbReference type="Proteomes" id="UP000717996">
    <property type="component" value="Unassembled WGS sequence"/>
</dbReference>
<accession>A0A9P6YJ13</accession>
<keyword evidence="6" id="KW-0378">Hydrolase</keyword>
<dbReference type="PANTHER" id="PTHR12395:SF9">
    <property type="entry name" value="DECAPPING AND EXORIBONUCLEASE PROTEIN"/>
    <property type="match status" value="1"/>
</dbReference>
<dbReference type="EC" id="3.6.1.-" evidence="6"/>
<sequence length="380" mass="44420">MSKRSFKTSYSEQQQKKVQTSSNTFRVESNVKYEGSFPIYKQPQELTCYSIDHKRHVWFDDREMKYYYPPAGKDLNFGFDRFIQRDESVPEHIDTLLDALTQLNTNTDQKSTADIITWRGIMTKILCTPFSRKDPWELRATKYNGTIYIEEQSLKNKDDETDRMKLMSYWGYRFETLSTVSQPPHLVKKEELITREGESANTNVQYCIVVKTRLGNNSIIMGAEVDCCRDVKPSNPSEQLSNYVELKTSRVIETERHSYSFQRYKLLKFWAQSFLVGIPRVICGFRDDDGRIVKVEQFKTLEMPRQNPAVCLNFADQFLDWIKQVVAVDDAATTFAIEFKPHLQEIHIRCTGHTNVFLTQRFLDGKTQHEIGGQRAMIKE</sequence>
<evidence type="ECO:0000256" key="1">
    <source>
        <dbReference type="ARBA" id="ARBA00001968"/>
    </source>
</evidence>
<evidence type="ECO:0000313" key="9">
    <source>
        <dbReference type="EMBL" id="KAG1549699.1"/>
    </source>
</evidence>
<dbReference type="GO" id="GO:0000956">
    <property type="term" value="P:nuclear-transcribed mRNA catabolic process"/>
    <property type="evidence" value="ECO:0007669"/>
    <property type="project" value="TreeGrafter"/>
</dbReference>
<keyword evidence="6" id="KW-0540">Nuclease</keyword>
<dbReference type="GO" id="GO:0046872">
    <property type="term" value="F:metal ion binding"/>
    <property type="evidence" value="ECO:0007669"/>
    <property type="project" value="UniProtKB-KW"/>
</dbReference>
<evidence type="ECO:0000256" key="3">
    <source>
        <dbReference type="ARBA" id="ARBA00044676"/>
    </source>
</evidence>
<dbReference type="OrthoDB" id="5853397at2759"/>
<keyword evidence="6" id="KW-0479">Metal-binding</keyword>
<evidence type="ECO:0000259" key="8">
    <source>
        <dbReference type="Pfam" id="PF08652"/>
    </source>
</evidence>
<keyword evidence="6" id="KW-0694">RNA-binding</keyword>
<feature type="region of interest" description="Disordered" evidence="7">
    <location>
        <begin position="1"/>
        <end position="23"/>
    </location>
</feature>
<dbReference type="InterPro" id="IPR013961">
    <property type="entry name" value="RAI1"/>
</dbReference>
<reference evidence="9" key="1">
    <citation type="journal article" date="2020" name="Microb. Genom.">
        <title>Genetic diversity of clinical and environmental Mucorales isolates obtained from an investigation of mucormycosis cases among solid organ transplant recipients.</title>
        <authorList>
            <person name="Nguyen M.H."/>
            <person name="Kaul D."/>
            <person name="Muto C."/>
            <person name="Cheng S.J."/>
            <person name="Richter R.A."/>
            <person name="Bruno V.M."/>
            <person name="Liu G."/>
            <person name="Beyhan S."/>
            <person name="Sundermann A.J."/>
            <person name="Mounaud S."/>
            <person name="Pasculle A.W."/>
            <person name="Nierman W.C."/>
            <person name="Driscoll E."/>
            <person name="Cumbie R."/>
            <person name="Clancy C.J."/>
            <person name="Dupont C.L."/>
        </authorList>
    </citation>
    <scope>NUCLEOTIDE SEQUENCE</scope>
    <source>
        <strain evidence="9">GL16</strain>
    </source>
</reference>
<comment type="function">
    <text evidence="6">Decapping enzyme for NAD-capped RNAs: specifically hydrolyzes the nicotinamide adenine dinucleotide (NAD) cap from a subset of RNAs by removing the entire NAD moiety from the 5'-end of an NAD-capped RNA.</text>
</comment>
<dbReference type="GO" id="GO:0004518">
    <property type="term" value="F:nuclease activity"/>
    <property type="evidence" value="ECO:0007669"/>
    <property type="project" value="UniProtKB-KW"/>
</dbReference>
<dbReference type="InterPro" id="IPR039039">
    <property type="entry name" value="RAI1-like_fam"/>
</dbReference>
<keyword evidence="6" id="KW-0539">Nucleus</keyword>
<comment type="caution">
    <text evidence="9">The sequence shown here is derived from an EMBL/GenBank/DDBJ whole genome shotgun (WGS) entry which is preliminary data.</text>
</comment>
<dbReference type="GO" id="GO:0034353">
    <property type="term" value="F:mRNA 5'-diphosphatase activity"/>
    <property type="evidence" value="ECO:0007669"/>
    <property type="project" value="TreeGrafter"/>
</dbReference>
<gene>
    <name evidence="9" type="ORF">G6F51_002891</name>
</gene>
<evidence type="ECO:0000313" key="10">
    <source>
        <dbReference type="Proteomes" id="UP000717996"/>
    </source>
</evidence>
<keyword evidence="6" id="KW-0547">Nucleotide-binding</keyword>
<evidence type="ECO:0000256" key="5">
    <source>
        <dbReference type="ARBA" id="ARBA00048124"/>
    </source>
</evidence>
<dbReference type="GO" id="GO:0110155">
    <property type="term" value="P:NAD-cap decapping"/>
    <property type="evidence" value="ECO:0007669"/>
    <property type="project" value="TreeGrafter"/>
</dbReference>
<comment type="cofactor">
    <cofactor evidence="1 6">
        <name>a divalent metal cation</name>
        <dbReference type="ChEBI" id="CHEBI:60240"/>
    </cofactor>
</comment>
<evidence type="ECO:0000256" key="4">
    <source>
        <dbReference type="ARBA" id="ARBA00044692"/>
    </source>
</evidence>
<comment type="subcellular location">
    <subcellularLocation>
        <location evidence="6">Nucleus</location>
    </subcellularLocation>
</comment>
<dbReference type="AlphaFoldDB" id="A0A9P6YJ13"/>
<protein>
    <recommendedName>
        <fullName evidence="6">Decapping nuclease</fullName>
        <ecNumber evidence="6">3.6.1.-</ecNumber>
    </recommendedName>
</protein>
<dbReference type="GO" id="GO:0000166">
    <property type="term" value="F:nucleotide binding"/>
    <property type="evidence" value="ECO:0007669"/>
    <property type="project" value="UniProtKB-KW"/>
</dbReference>
<evidence type="ECO:0000256" key="7">
    <source>
        <dbReference type="SAM" id="MobiDB-lite"/>
    </source>
</evidence>
<dbReference type="EMBL" id="JAANIT010000264">
    <property type="protein sequence ID" value="KAG1549699.1"/>
    <property type="molecule type" value="Genomic_DNA"/>
</dbReference>
<evidence type="ECO:0000256" key="6">
    <source>
        <dbReference type="RuleBase" id="RU367113"/>
    </source>
</evidence>
<comment type="catalytic activity">
    <reaction evidence="4">
        <text>a 5'-end triphospho-ribonucleoside in mRNA + H2O = a 5'-end phospho-ribonucleoside in mRNA + diphosphate + H(+)</text>
        <dbReference type="Rhea" id="RHEA:78683"/>
        <dbReference type="Rhea" id="RHEA-COMP:15692"/>
        <dbReference type="Rhea" id="RHEA-COMP:17164"/>
        <dbReference type="ChEBI" id="CHEBI:15377"/>
        <dbReference type="ChEBI" id="CHEBI:15378"/>
        <dbReference type="ChEBI" id="CHEBI:33019"/>
        <dbReference type="ChEBI" id="CHEBI:138282"/>
        <dbReference type="ChEBI" id="CHEBI:167618"/>
    </reaction>
    <physiologicalReaction direction="left-to-right" evidence="4">
        <dbReference type="Rhea" id="RHEA:78684"/>
    </physiologicalReaction>
</comment>
<dbReference type="GO" id="GO:0003723">
    <property type="term" value="F:RNA binding"/>
    <property type="evidence" value="ECO:0007669"/>
    <property type="project" value="UniProtKB-KW"/>
</dbReference>
<name>A0A9P6YJ13_RHIOR</name>
<organism evidence="9 10">
    <name type="scientific">Rhizopus oryzae</name>
    <name type="common">Mucormycosis agent</name>
    <name type="synonym">Rhizopus arrhizus var. delemar</name>
    <dbReference type="NCBI Taxonomy" id="64495"/>
    <lineage>
        <taxon>Eukaryota</taxon>
        <taxon>Fungi</taxon>
        <taxon>Fungi incertae sedis</taxon>
        <taxon>Mucoromycota</taxon>
        <taxon>Mucoromycotina</taxon>
        <taxon>Mucoromycetes</taxon>
        <taxon>Mucorales</taxon>
        <taxon>Mucorineae</taxon>
        <taxon>Rhizopodaceae</taxon>
        <taxon>Rhizopus</taxon>
    </lineage>
</organism>
<dbReference type="Pfam" id="PF08652">
    <property type="entry name" value="RAI1"/>
    <property type="match status" value="1"/>
</dbReference>
<feature type="compositionally biased region" description="Polar residues" evidence="7">
    <location>
        <begin position="7"/>
        <end position="23"/>
    </location>
</feature>
<comment type="catalytic activity">
    <reaction evidence="5">
        <text>a 5'-end NAD(+)-phospho-ribonucleoside in mRNA + H2O = a 5'-end phospho-ribonucleoside in mRNA + NAD(+) + H(+)</text>
        <dbReference type="Rhea" id="RHEA:60880"/>
        <dbReference type="Rhea" id="RHEA-COMP:15692"/>
        <dbReference type="Rhea" id="RHEA-COMP:15698"/>
        <dbReference type="ChEBI" id="CHEBI:15377"/>
        <dbReference type="ChEBI" id="CHEBI:15378"/>
        <dbReference type="ChEBI" id="CHEBI:57540"/>
        <dbReference type="ChEBI" id="CHEBI:138282"/>
        <dbReference type="ChEBI" id="CHEBI:144029"/>
    </reaction>
    <physiologicalReaction direction="left-to-right" evidence="5">
        <dbReference type="Rhea" id="RHEA:60881"/>
    </physiologicalReaction>
</comment>
<proteinExistence type="inferred from homology"/>
<comment type="similarity">
    <text evidence="2 6">Belongs to the DXO/Dom3Z family.</text>
</comment>